<dbReference type="FunFam" id="3.30.70.3370:FF:000001">
    <property type="entry name" value="40S ribosomal protein S24"/>
    <property type="match status" value="1"/>
</dbReference>
<dbReference type="EMBL" id="CAJVPI010000976">
    <property type="protein sequence ID" value="CAG8586200.1"/>
    <property type="molecule type" value="Genomic_DNA"/>
</dbReference>
<evidence type="ECO:0000256" key="2">
    <source>
        <dbReference type="ARBA" id="ARBA00004640"/>
    </source>
</evidence>
<reference evidence="16" key="1">
    <citation type="submission" date="2021-06" db="EMBL/GenBank/DDBJ databases">
        <authorList>
            <person name="Kallberg Y."/>
            <person name="Tangrot J."/>
            <person name="Rosling A."/>
        </authorList>
    </citation>
    <scope>NUCLEOTIDE SEQUENCE</scope>
    <source>
        <strain evidence="16">BR232B</strain>
    </source>
</reference>
<dbReference type="HAMAP" id="MF_00545">
    <property type="entry name" value="Ribosomal_eS24"/>
    <property type="match status" value="1"/>
</dbReference>
<evidence type="ECO:0000256" key="12">
    <source>
        <dbReference type="ARBA" id="ARBA00074180"/>
    </source>
</evidence>
<dbReference type="Proteomes" id="UP000789739">
    <property type="component" value="Unassembled WGS sequence"/>
</dbReference>
<comment type="subcellular location">
    <subcellularLocation>
        <location evidence="2">Cytoplasmic vesicle</location>
        <location evidence="2">Clathrin-coated vesicle membrane</location>
    </subcellularLocation>
    <subcellularLocation>
        <location evidence="1">Golgi apparatus</location>
    </subcellularLocation>
</comment>
<dbReference type="InterPro" id="IPR022775">
    <property type="entry name" value="AP_mu_sigma_su"/>
</dbReference>
<evidence type="ECO:0000256" key="10">
    <source>
        <dbReference type="ARBA" id="ARBA00023274"/>
    </source>
</evidence>
<evidence type="ECO:0000256" key="9">
    <source>
        <dbReference type="ARBA" id="ARBA00023136"/>
    </source>
</evidence>
<dbReference type="GO" id="GO:0006412">
    <property type="term" value="P:translation"/>
    <property type="evidence" value="ECO:0007669"/>
    <property type="project" value="InterPro"/>
</dbReference>
<evidence type="ECO:0000256" key="6">
    <source>
        <dbReference type="ARBA" id="ARBA00022927"/>
    </source>
</evidence>
<proteinExistence type="inferred from homology"/>
<evidence type="ECO:0000313" key="17">
    <source>
        <dbReference type="Proteomes" id="UP000789739"/>
    </source>
</evidence>
<sequence>MGMQYVLLISRQGKVRLAKWFNTLSPKEKTKIVKEVTTMVLARRTKMCNFLEYKVGISADDNELITLEIIHRYVEVLDRYFGNVCELDLIFNFQKAYFILDELIIAGEMQESSKKSILRVVSAQDQLEDNEITEKGWPENNRIGLRDFEKFRYVSSSSPSSSGLTYISDRSDHQYSNMADQATTITVRTRKFLTNRLLQRKQMIVDVQSFGTSVPKEVIREKLAKMYKADKEVIFVFGFRIAFGGGRMTGFGLIYDSLEAARKFEPKYRLVRHGLAQTAKTARKQRKERKNRAKKVRGTQKTKASAGKKDKK</sequence>
<evidence type="ECO:0000256" key="11">
    <source>
        <dbReference type="ARBA" id="ARBA00023329"/>
    </source>
</evidence>
<dbReference type="SUPFAM" id="SSF54189">
    <property type="entry name" value="Ribosomal proteins S24e, L23 and L15e"/>
    <property type="match status" value="1"/>
</dbReference>
<dbReference type="Gene3D" id="3.30.70.3370">
    <property type="match status" value="1"/>
</dbReference>
<feature type="region of interest" description="Disordered" evidence="14">
    <location>
        <begin position="276"/>
        <end position="312"/>
    </location>
</feature>
<evidence type="ECO:0000256" key="7">
    <source>
        <dbReference type="ARBA" id="ARBA00022980"/>
    </source>
</evidence>
<dbReference type="GO" id="GO:1990904">
    <property type="term" value="C:ribonucleoprotein complex"/>
    <property type="evidence" value="ECO:0007669"/>
    <property type="project" value="UniProtKB-KW"/>
</dbReference>
<evidence type="ECO:0000256" key="14">
    <source>
        <dbReference type="SAM" id="MobiDB-lite"/>
    </source>
</evidence>
<dbReference type="CDD" id="cd14831">
    <property type="entry name" value="AP1_sigma"/>
    <property type="match status" value="1"/>
</dbReference>
<dbReference type="Gene3D" id="3.30.450.60">
    <property type="match status" value="1"/>
</dbReference>
<dbReference type="FunFam" id="3.30.450.60:FF:000007">
    <property type="entry name" value="AP complex subunit sigma"/>
    <property type="match status" value="1"/>
</dbReference>
<dbReference type="GO" id="GO:0015031">
    <property type="term" value="P:protein transport"/>
    <property type="evidence" value="ECO:0007669"/>
    <property type="project" value="UniProtKB-KW"/>
</dbReference>
<keyword evidence="9" id="KW-0472">Membrane</keyword>
<evidence type="ECO:0000256" key="3">
    <source>
        <dbReference type="ARBA" id="ARBA00006972"/>
    </source>
</evidence>
<keyword evidence="7" id="KW-0689">Ribosomal protein</keyword>
<keyword evidence="5" id="KW-0813">Transport</keyword>
<organism evidence="16 17">
    <name type="scientific">Paraglomus brasilianum</name>
    <dbReference type="NCBI Taxonomy" id="144538"/>
    <lineage>
        <taxon>Eukaryota</taxon>
        <taxon>Fungi</taxon>
        <taxon>Fungi incertae sedis</taxon>
        <taxon>Mucoromycota</taxon>
        <taxon>Glomeromycotina</taxon>
        <taxon>Glomeromycetes</taxon>
        <taxon>Paraglomerales</taxon>
        <taxon>Paraglomeraceae</taxon>
        <taxon>Paraglomus</taxon>
    </lineage>
</organism>
<dbReference type="InterPro" id="IPR011012">
    <property type="entry name" value="Longin-like_dom_sf"/>
</dbReference>
<comment type="similarity">
    <text evidence="3">Belongs to the adaptor complexes small subunit family.</text>
</comment>
<dbReference type="GO" id="GO:0003735">
    <property type="term" value="F:structural constituent of ribosome"/>
    <property type="evidence" value="ECO:0007669"/>
    <property type="project" value="InterPro"/>
</dbReference>
<dbReference type="PANTHER" id="PTHR10496">
    <property type="entry name" value="40S RIBOSOMAL PROTEIN S24"/>
    <property type="match status" value="1"/>
</dbReference>
<evidence type="ECO:0000256" key="1">
    <source>
        <dbReference type="ARBA" id="ARBA00004555"/>
    </source>
</evidence>
<dbReference type="AlphaFoldDB" id="A0A9N9C0D0"/>
<dbReference type="Pfam" id="PF01282">
    <property type="entry name" value="Ribosomal_S24e"/>
    <property type="match status" value="1"/>
</dbReference>
<evidence type="ECO:0000256" key="13">
    <source>
        <dbReference type="ARBA" id="ARBA00081706"/>
    </source>
</evidence>
<dbReference type="InterPro" id="IPR001976">
    <property type="entry name" value="Ribosomal_eS24"/>
</dbReference>
<dbReference type="GO" id="GO:0005829">
    <property type="term" value="C:cytosol"/>
    <property type="evidence" value="ECO:0007669"/>
    <property type="project" value="GOC"/>
</dbReference>
<evidence type="ECO:0000256" key="5">
    <source>
        <dbReference type="ARBA" id="ARBA00022448"/>
    </source>
</evidence>
<keyword evidence="11" id="KW-0968">Cytoplasmic vesicle</keyword>
<evidence type="ECO:0000256" key="8">
    <source>
        <dbReference type="ARBA" id="ARBA00023034"/>
    </source>
</evidence>
<dbReference type="GO" id="GO:0035615">
    <property type="term" value="F:clathrin adaptor activity"/>
    <property type="evidence" value="ECO:0007669"/>
    <property type="project" value="InterPro"/>
</dbReference>
<evidence type="ECO:0000256" key="4">
    <source>
        <dbReference type="ARBA" id="ARBA00009680"/>
    </source>
</evidence>
<dbReference type="GO" id="GO:0016482">
    <property type="term" value="P:cytosolic transport"/>
    <property type="evidence" value="ECO:0007669"/>
    <property type="project" value="UniProtKB-ARBA"/>
</dbReference>
<dbReference type="SUPFAM" id="SSF64356">
    <property type="entry name" value="SNARE-like"/>
    <property type="match status" value="1"/>
</dbReference>
<dbReference type="OrthoDB" id="371463at2759"/>
<feature type="compositionally biased region" description="Basic residues" evidence="14">
    <location>
        <begin position="281"/>
        <end position="300"/>
    </location>
</feature>
<protein>
    <recommendedName>
        <fullName evidence="12">AP-1 complex subunit sigma-1</fullName>
    </recommendedName>
    <alternativeName>
        <fullName evidence="13">Sigma1-adaptin</fullName>
    </alternativeName>
</protein>
<feature type="domain" description="AP complex mu/sigma subunit" evidence="15">
    <location>
        <begin position="3"/>
        <end position="127"/>
    </location>
</feature>
<keyword evidence="8" id="KW-0333">Golgi apparatus</keyword>
<keyword evidence="6" id="KW-0653">Protein transport</keyword>
<keyword evidence="10" id="KW-0687">Ribonucleoprotein</keyword>
<dbReference type="GO" id="GO:0030121">
    <property type="term" value="C:AP-1 adaptor complex"/>
    <property type="evidence" value="ECO:0007669"/>
    <property type="project" value="InterPro"/>
</dbReference>
<evidence type="ECO:0000259" key="15">
    <source>
        <dbReference type="Pfam" id="PF01217"/>
    </source>
</evidence>
<evidence type="ECO:0000313" key="16">
    <source>
        <dbReference type="EMBL" id="CAG8586200.1"/>
    </source>
</evidence>
<dbReference type="InterPro" id="IPR044733">
    <property type="entry name" value="AP1_sigma"/>
</dbReference>
<dbReference type="Pfam" id="PF01217">
    <property type="entry name" value="Clat_adaptor_s"/>
    <property type="match status" value="1"/>
</dbReference>
<dbReference type="InterPro" id="IPR012678">
    <property type="entry name" value="Ribosomal_uL23/eL15/eS24_sf"/>
</dbReference>
<accession>A0A9N9C0D0</accession>
<comment type="similarity">
    <text evidence="4">Belongs to the eukaryotic ribosomal protein eS24 family.</text>
</comment>
<gene>
    <name evidence="16" type="ORF">PBRASI_LOCUS6882</name>
</gene>
<name>A0A9N9C0D0_9GLOM</name>
<keyword evidence="17" id="KW-1185">Reference proteome</keyword>
<comment type="caution">
    <text evidence="16">The sequence shown here is derived from an EMBL/GenBank/DDBJ whole genome shotgun (WGS) entry which is preliminary data.</text>
</comment>
<dbReference type="InterPro" id="IPR053709">
    <property type="entry name" value="eRP_eS24_sf"/>
</dbReference>
<dbReference type="GO" id="GO:0005840">
    <property type="term" value="C:ribosome"/>
    <property type="evidence" value="ECO:0007669"/>
    <property type="project" value="UniProtKB-KW"/>
</dbReference>